<evidence type="ECO:0000313" key="2">
    <source>
        <dbReference type="EMBL" id="ATZ58701.1"/>
    </source>
</evidence>
<dbReference type="InterPro" id="IPR013320">
    <property type="entry name" value="ConA-like_dom_sf"/>
</dbReference>
<dbReference type="GeneID" id="5428272"/>
<keyword evidence="1" id="KW-0732">Signal</keyword>
<dbReference type="PANTHER" id="PTHR10963">
    <property type="entry name" value="GLYCOSYL HYDROLASE-RELATED"/>
    <property type="match status" value="1"/>
</dbReference>
<accession>A0A384K7F1</accession>
<organism evidence="2 3">
    <name type="scientific">Botryotinia fuckeliana (strain B05.10)</name>
    <name type="common">Noble rot fungus</name>
    <name type="synonym">Botrytis cinerea</name>
    <dbReference type="NCBI Taxonomy" id="332648"/>
    <lineage>
        <taxon>Eukaryota</taxon>
        <taxon>Fungi</taxon>
        <taxon>Dikarya</taxon>
        <taxon>Ascomycota</taxon>
        <taxon>Pezizomycotina</taxon>
        <taxon>Leotiomycetes</taxon>
        <taxon>Helotiales</taxon>
        <taxon>Sclerotiniaceae</taxon>
        <taxon>Botrytis</taxon>
    </lineage>
</organism>
<dbReference type="SUPFAM" id="SSF49899">
    <property type="entry name" value="Concanavalin A-like lectins/glucanases"/>
    <property type="match status" value="1"/>
</dbReference>
<dbReference type="PANTHER" id="PTHR10963:SF24">
    <property type="entry name" value="GLYCOSIDASE C21B10.07-RELATED"/>
    <property type="match status" value="1"/>
</dbReference>
<name>A0A384K7F1_BOTFB</name>
<keyword evidence="3" id="KW-1185">Reference proteome</keyword>
<reference evidence="2 3" key="2">
    <citation type="journal article" date="2012" name="Eukaryot. Cell">
        <title>Genome update of Botrytis cinerea strains B05.10 and T4.</title>
        <authorList>
            <person name="Staats M."/>
            <person name="van Kan J.A."/>
        </authorList>
    </citation>
    <scope>NUCLEOTIDE SEQUENCE [LARGE SCALE GENOMIC DNA]</scope>
    <source>
        <strain evidence="2 3">B05.10</strain>
    </source>
</reference>
<evidence type="ECO:0008006" key="4">
    <source>
        <dbReference type="Google" id="ProtNLM"/>
    </source>
</evidence>
<gene>
    <name evidence="2" type="ORF">BCIN_16g04060</name>
</gene>
<dbReference type="Pfam" id="PF26113">
    <property type="entry name" value="GH16_XgeA"/>
    <property type="match status" value="1"/>
</dbReference>
<dbReference type="EMBL" id="CP009820">
    <property type="protein sequence ID" value="ATZ58701.1"/>
    <property type="molecule type" value="Genomic_DNA"/>
</dbReference>
<dbReference type="InterPro" id="IPR050546">
    <property type="entry name" value="Glycosyl_Hydrlase_16"/>
</dbReference>
<sequence length="167" mass="18395">MMNSKSFLSLGIYLLSILTTINAQYSLAATYNAANFFDDFTFFTAADPTEGYVVYEPLVAAEEAGLVSTENNQVYLGVDHTTLNPSGGRESVRLTSNQAWGEGVFIADIEHMPGGVCGIWPAFWMFGPNWPNSGLVFIVCKLAIRLLKNKAEKSILSRESTLEQLIR</sequence>
<feature type="chain" id="PRO_5017053932" description="GH16 domain-containing protein" evidence="1">
    <location>
        <begin position="24"/>
        <end position="167"/>
    </location>
</feature>
<dbReference type="GO" id="GO:0009251">
    <property type="term" value="P:glucan catabolic process"/>
    <property type="evidence" value="ECO:0007669"/>
    <property type="project" value="TreeGrafter"/>
</dbReference>
<dbReference type="RefSeq" id="XP_024553953.1">
    <property type="nucleotide sequence ID" value="XM_024698136.1"/>
</dbReference>
<evidence type="ECO:0000256" key="1">
    <source>
        <dbReference type="SAM" id="SignalP"/>
    </source>
</evidence>
<evidence type="ECO:0000313" key="3">
    <source>
        <dbReference type="Proteomes" id="UP000001798"/>
    </source>
</evidence>
<proteinExistence type="predicted"/>
<reference evidence="2 3" key="3">
    <citation type="journal article" date="2017" name="Mol. Plant Pathol.">
        <title>A gapless genome sequence of the fungus Botrytis cinerea.</title>
        <authorList>
            <person name="Van Kan J.A."/>
            <person name="Stassen J.H."/>
            <person name="Mosbach A."/>
            <person name="Van Der Lee T.A."/>
            <person name="Faino L."/>
            <person name="Farmer A.D."/>
            <person name="Papasotiriou D.G."/>
            <person name="Zhou S."/>
            <person name="Seidl M.F."/>
            <person name="Cottam E."/>
            <person name="Edel D."/>
            <person name="Hahn M."/>
            <person name="Schwartz D.C."/>
            <person name="Dietrich R.A."/>
            <person name="Widdison S."/>
            <person name="Scalliet G."/>
        </authorList>
    </citation>
    <scope>NUCLEOTIDE SEQUENCE [LARGE SCALE GENOMIC DNA]</scope>
    <source>
        <strain evidence="2 3">B05.10</strain>
    </source>
</reference>
<dbReference type="Gene3D" id="2.60.120.200">
    <property type="match status" value="1"/>
</dbReference>
<dbReference type="AlphaFoldDB" id="A0A384K7F1"/>
<protein>
    <recommendedName>
        <fullName evidence="4">GH16 domain-containing protein</fullName>
    </recommendedName>
</protein>
<reference evidence="2 3" key="1">
    <citation type="journal article" date="2011" name="PLoS Genet.">
        <title>Genomic analysis of the necrotrophic fungal pathogens Sclerotinia sclerotiorum and Botrytis cinerea.</title>
        <authorList>
            <person name="Amselem J."/>
            <person name="Cuomo C.A."/>
            <person name="van Kan J.A."/>
            <person name="Viaud M."/>
            <person name="Benito E.P."/>
            <person name="Couloux A."/>
            <person name="Coutinho P.M."/>
            <person name="de Vries R.P."/>
            <person name="Dyer P.S."/>
            <person name="Fillinger S."/>
            <person name="Fournier E."/>
            <person name="Gout L."/>
            <person name="Hahn M."/>
            <person name="Kohn L."/>
            <person name="Lapalu N."/>
            <person name="Plummer K.M."/>
            <person name="Pradier J.M."/>
            <person name="Quevillon E."/>
            <person name="Sharon A."/>
            <person name="Simon A."/>
            <person name="ten Have A."/>
            <person name="Tudzynski B."/>
            <person name="Tudzynski P."/>
            <person name="Wincker P."/>
            <person name="Andrew M."/>
            <person name="Anthouard V."/>
            <person name="Beever R.E."/>
            <person name="Beffa R."/>
            <person name="Benoit I."/>
            <person name="Bouzid O."/>
            <person name="Brault B."/>
            <person name="Chen Z."/>
            <person name="Choquer M."/>
            <person name="Collemare J."/>
            <person name="Cotton P."/>
            <person name="Danchin E.G."/>
            <person name="Da Silva C."/>
            <person name="Gautier A."/>
            <person name="Giraud C."/>
            <person name="Giraud T."/>
            <person name="Gonzalez C."/>
            <person name="Grossetete S."/>
            <person name="Guldener U."/>
            <person name="Henrissat B."/>
            <person name="Howlett B.J."/>
            <person name="Kodira C."/>
            <person name="Kretschmer M."/>
            <person name="Lappartient A."/>
            <person name="Leroch M."/>
            <person name="Levis C."/>
            <person name="Mauceli E."/>
            <person name="Neuveglise C."/>
            <person name="Oeser B."/>
            <person name="Pearson M."/>
            <person name="Poulain J."/>
            <person name="Poussereau N."/>
            <person name="Quesneville H."/>
            <person name="Rascle C."/>
            <person name="Schumacher J."/>
            <person name="Segurens B."/>
            <person name="Sexton A."/>
            <person name="Silva E."/>
            <person name="Sirven C."/>
            <person name="Soanes D.M."/>
            <person name="Talbot N.J."/>
            <person name="Templeton M."/>
            <person name="Yandava C."/>
            <person name="Yarden O."/>
            <person name="Zeng Q."/>
            <person name="Rollins J.A."/>
            <person name="Lebrun M.H."/>
            <person name="Dickman M."/>
        </authorList>
    </citation>
    <scope>NUCLEOTIDE SEQUENCE [LARGE SCALE GENOMIC DNA]</scope>
    <source>
        <strain evidence="2 3">B05.10</strain>
    </source>
</reference>
<dbReference type="VEuPathDB" id="FungiDB:Bcin16g04060"/>
<dbReference type="OrthoDB" id="192832at2759"/>
<dbReference type="Proteomes" id="UP000001798">
    <property type="component" value="Chromosome 16"/>
</dbReference>
<feature type="signal peptide" evidence="1">
    <location>
        <begin position="1"/>
        <end position="23"/>
    </location>
</feature>